<dbReference type="Proteomes" id="UP001501183">
    <property type="component" value="Unassembled WGS sequence"/>
</dbReference>
<organism evidence="2 3">
    <name type="scientific">Rhodococcus olei</name>
    <dbReference type="NCBI Taxonomy" id="2161675"/>
    <lineage>
        <taxon>Bacteria</taxon>
        <taxon>Bacillati</taxon>
        <taxon>Actinomycetota</taxon>
        <taxon>Actinomycetes</taxon>
        <taxon>Mycobacteriales</taxon>
        <taxon>Nocardiaceae</taxon>
        <taxon>Rhodococcus</taxon>
    </lineage>
</organism>
<dbReference type="InterPro" id="IPR007138">
    <property type="entry name" value="ABM_dom"/>
</dbReference>
<feature type="domain" description="ABM" evidence="1">
    <location>
        <begin position="54"/>
        <end position="116"/>
    </location>
</feature>
<evidence type="ECO:0000313" key="2">
    <source>
        <dbReference type="EMBL" id="GAA4484406.1"/>
    </source>
</evidence>
<evidence type="ECO:0000259" key="1">
    <source>
        <dbReference type="Pfam" id="PF03992"/>
    </source>
</evidence>
<dbReference type="EMBL" id="BAABFB010000059">
    <property type="protein sequence ID" value="GAA4484406.1"/>
    <property type="molecule type" value="Genomic_DNA"/>
</dbReference>
<comment type="caution">
    <text evidence="2">The sequence shown here is derived from an EMBL/GenBank/DDBJ whole genome shotgun (WGS) entry which is preliminary data.</text>
</comment>
<name>A0ABP8PAC1_9NOCA</name>
<gene>
    <name evidence="2" type="ORF">GCM10023094_37540</name>
</gene>
<dbReference type="InterPro" id="IPR011008">
    <property type="entry name" value="Dimeric_a/b-barrel"/>
</dbReference>
<dbReference type="SUPFAM" id="SSF54909">
    <property type="entry name" value="Dimeric alpha+beta barrel"/>
    <property type="match status" value="1"/>
</dbReference>
<dbReference type="Pfam" id="PF03992">
    <property type="entry name" value="ABM"/>
    <property type="match status" value="1"/>
</dbReference>
<reference evidence="3" key="1">
    <citation type="journal article" date="2019" name="Int. J. Syst. Evol. Microbiol.">
        <title>The Global Catalogue of Microorganisms (GCM) 10K type strain sequencing project: providing services to taxonomists for standard genome sequencing and annotation.</title>
        <authorList>
            <consortium name="The Broad Institute Genomics Platform"/>
            <consortium name="The Broad Institute Genome Sequencing Center for Infectious Disease"/>
            <person name="Wu L."/>
            <person name="Ma J."/>
        </authorList>
    </citation>
    <scope>NUCLEOTIDE SEQUENCE [LARGE SCALE GENOMIC DNA]</scope>
    <source>
        <strain evidence="3">JCM 32206</strain>
    </source>
</reference>
<evidence type="ECO:0000313" key="3">
    <source>
        <dbReference type="Proteomes" id="UP001501183"/>
    </source>
</evidence>
<sequence>MTRNLWFRVTACIRCAAILGESHGVMCVGVEARTVNNTDDVAAGSGANVTTTIVRRIRAGRDDEFADWIQSGLGLARIFPGFLGGGWLKESSVSDVCVIVLRFETQGALDNWLRSSLRGGWLRTGANIAEELPNDRATTAVDLFERP</sequence>
<dbReference type="InterPro" id="IPR038762">
    <property type="entry name" value="ABM_predict"/>
</dbReference>
<accession>A0ABP8PAC1</accession>
<keyword evidence="3" id="KW-1185">Reference proteome</keyword>
<dbReference type="PANTHER" id="PTHR40057">
    <property type="entry name" value="SLR1162 PROTEIN"/>
    <property type="match status" value="1"/>
</dbReference>
<proteinExistence type="predicted"/>
<dbReference type="PANTHER" id="PTHR40057:SF1">
    <property type="entry name" value="SLR1162 PROTEIN"/>
    <property type="match status" value="1"/>
</dbReference>
<protein>
    <recommendedName>
        <fullName evidence="1">ABM domain-containing protein</fullName>
    </recommendedName>
</protein>